<dbReference type="InterPro" id="IPR022279">
    <property type="entry name" value="Pup_ligase"/>
</dbReference>
<evidence type="ECO:0000256" key="5">
    <source>
        <dbReference type="ARBA" id="ARBA00022840"/>
    </source>
</evidence>
<dbReference type="EC" id="6.3.1.19" evidence="7 8"/>
<evidence type="ECO:0000256" key="6">
    <source>
        <dbReference type="ARBA" id="ARBA00022842"/>
    </source>
</evidence>
<dbReference type="GO" id="GO:0000502">
    <property type="term" value="C:proteasome complex"/>
    <property type="evidence" value="ECO:0007669"/>
    <property type="project" value="UniProtKB-KW"/>
</dbReference>
<dbReference type="GO" id="GO:0005524">
    <property type="term" value="F:ATP binding"/>
    <property type="evidence" value="ECO:0007669"/>
    <property type="project" value="UniProtKB-UniRule"/>
</dbReference>
<evidence type="ECO:0000256" key="8">
    <source>
        <dbReference type="NCBIfam" id="TIGR03686"/>
    </source>
</evidence>
<evidence type="ECO:0000256" key="3">
    <source>
        <dbReference type="ARBA" id="ARBA00022741"/>
    </source>
</evidence>
<keyword evidence="4 7" id="KW-0833">Ubl conjugation pathway</keyword>
<feature type="binding site" evidence="7">
    <location>
        <position position="55"/>
    </location>
    <ligand>
        <name>Mg(2+)</name>
        <dbReference type="ChEBI" id="CHEBI:18420"/>
    </ligand>
</feature>
<dbReference type="OrthoDB" id="9760627at2"/>
<dbReference type="GO" id="GO:0070490">
    <property type="term" value="P:protein pupylation"/>
    <property type="evidence" value="ECO:0007669"/>
    <property type="project" value="UniProtKB-UniRule"/>
</dbReference>
<evidence type="ECO:0000256" key="1">
    <source>
        <dbReference type="ARBA" id="ARBA00022598"/>
    </source>
</evidence>
<keyword evidence="2 7" id="KW-0479">Metal-binding</keyword>
<organism evidence="10 11">
    <name type="scientific">Amycolatopsis arida</name>
    <dbReference type="NCBI Taxonomy" id="587909"/>
    <lineage>
        <taxon>Bacteria</taxon>
        <taxon>Bacillati</taxon>
        <taxon>Actinomycetota</taxon>
        <taxon>Actinomycetes</taxon>
        <taxon>Pseudonocardiales</taxon>
        <taxon>Pseudonocardiaceae</taxon>
        <taxon>Amycolatopsis</taxon>
    </lineage>
</organism>
<dbReference type="GO" id="GO:0019941">
    <property type="term" value="P:modification-dependent protein catabolic process"/>
    <property type="evidence" value="ECO:0007669"/>
    <property type="project" value="UniProtKB-UniRule"/>
</dbReference>
<gene>
    <name evidence="7" type="primary">pafA</name>
    <name evidence="10" type="ORF">SAMN05421810_109191</name>
</gene>
<keyword evidence="3 7" id="KW-0547">Nucleotide-binding</keyword>
<keyword evidence="1 7" id="KW-0436">Ligase</keyword>
<feature type="binding site" evidence="7">
    <location>
        <position position="63"/>
    </location>
    <ligand>
        <name>Mg(2+)</name>
        <dbReference type="ChEBI" id="CHEBI:18420"/>
    </ligand>
</feature>
<evidence type="ECO:0000313" key="10">
    <source>
        <dbReference type="EMBL" id="SFQ55666.1"/>
    </source>
</evidence>
<dbReference type="HAMAP" id="MF_02111">
    <property type="entry name" value="Pup_ligase"/>
    <property type="match status" value="1"/>
</dbReference>
<evidence type="ECO:0000256" key="2">
    <source>
        <dbReference type="ARBA" id="ARBA00022723"/>
    </source>
</evidence>
<keyword evidence="10" id="KW-0647">Proteasome</keyword>
<feature type="binding site" evidence="7">
    <location>
        <position position="66"/>
    </location>
    <ligand>
        <name>ATP</name>
        <dbReference type="ChEBI" id="CHEBI:30616"/>
    </ligand>
</feature>
<dbReference type="UniPathway" id="UPA00997"/>
<dbReference type="AlphaFoldDB" id="A0A1I5ZGS4"/>
<feature type="binding site" evidence="7">
    <location>
        <position position="9"/>
    </location>
    <ligand>
        <name>Mg(2+)</name>
        <dbReference type="ChEBI" id="CHEBI:18420"/>
    </ligand>
</feature>
<evidence type="ECO:0000256" key="7">
    <source>
        <dbReference type="HAMAP-Rule" id="MF_02111"/>
    </source>
</evidence>
<feature type="active site" description="Proton acceptor" evidence="7 9">
    <location>
        <position position="57"/>
    </location>
</feature>
<sequence length="452" mass="51213">MQRRIFGIETEFGVTCTFHGQRRLSPDEVARYLFRRVVSWGRSSNVFLSNGSRLYLDVGSHPEYATAECDDLTQLVTHDKAGERILEDLLVDAERRLADEGIGGDIFLFKNNTDSAGNSYGCHENYLVTRAGEFSRIADVLLPFLVTRQLISGAGKVLQTPRGAVYCLSQRAEHIWEGVSSATTRSRPIINTRDEPHADAERYRRLHVIVGDSNMAEPTTLLKVGSANLVLEMIEQGVQFRDFTLDNPIRAIREISHDLTGRRQVRLAGGREASALEIQREYYQRAVQHVRTTGAGPTAERVVELWGRTLDAVEQQDFTKIDTEIDWAIKHRLVERYRSKYGLDLSSPRVAQLDLAYHDIRRGRGVFDLLQRKGLVRRVTDDGEIELAKDTPPQTTRAKLRGDFIAAAQQAGRDFTVDWVHLKLNDQAQRTVLCKDPFRAVDERVERLIASL</sequence>
<dbReference type="UniPathway" id="UPA00998"/>
<dbReference type="GO" id="GO:0010498">
    <property type="term" value="P:proteasomal protein catabolic process"/>
    <property type="evidence" value="ECO:0007669"/>
    <property type="project" value="UniProtKB-UniRule"/>
</dbReference>
<comment type="pathway">
    <text evidence="7">Protein modification; protein pupylation.</text>
</comment>
<feature type="binding site" evidence="7">
    <location>
        <position position="53"/>
    </location>
    <ligand>
        <name>ATP</name>
        <dbReference type="ChEBI" id="CHEBI:30616"/>
    </ligand>
</feature>
<keyword evidence="11" id="KW-1185">Reference proteome</keyword>
<dbReference type="GO" id="GO:0016879">
    <property type="term" value="F:ligase activity, forming carbon-nitrogen bonds"/>
    <property type="evidence" value="ECO:0007669"/>
    <property type="project" value="UniProtKB-UniRule"/>
</dbReference>
<dbReference type="Pfam" id="PF03136">
    <property type="entry name" value="Pup_ligase"/>
    <property type="match status" value="1"/>
</dbReference>
<comment type="function">
    <text evidence="7">Catalyzes the covalent attachment of the prokaryotic ubiquitin-like protein modifier Pup to the proteasomal substrate proteins, thereby targeting them for proteasomal degradation. This tagging system is termed pupylation. The ligation reaction involves the side-chain carboxylate of the C-terminal glutamate of Pup and the side-chain amino group of a substrate lysine.</text>
</comment>
<name>A0A1I5ZGS4_9PSEU</name>
<dbReference type="GO" id="GO:0019787">
    <property type="term" value="F:ubiquitin-like protein transferase activity"/>
    <property type="evidence" value="ECO:0007669"/>
    <property type="project" value="UniProtKB-UniRule"/>
</dbReference>
<comment type="miscellaneous">
    <text evidence="7">The reaction mechanism probably proceeds via the activation of Pup by phosphorylation of its C-terminal glutamate, which is then subject to nucleophilic attack by the substrate lysine, resulting in an isopeptide bond and the release of phosphate as a good leaving group.</text>
</comment>
<dbReference type="RefSeq" id="WP_092534328.1">
    <property type="nucleotide sequence ID" value="NZ_FOWW01000009.1"/>
</dbReference>
<dbReference type="STRING" id="587909.SAMN05421810_109191"/>
<dbReference type="EMBL" id="FOWW01000009">
    <property type="protein sequence ID" value="SFQ55666.1"/>
    <property type="molecule type" value="Genomic_DNA"/>
</dbReference>
<evidence type="ECO:0000313" key="11">
    <source>
        <dbReference type="Proteomes" id="UP000198727"/>
    </source>
</evidence>
<accession>A0A1I5ZGS4</accession>
<feature type="binding site" evidence="7">
    <location>
        <position position="419"/>
    </location>
    <ligand>
        <name>ATP</name>
        <dbReference type="ChEBI" id="CHEBI:30616"/>
    </ligand>
</feature>
<comment type="catalytic activity">
    <reaction evidence="7">
        <text>ATP + [prokaryotic ubiquitin-like protein]-L-glutamate + [protein]-L-lysine = ADP + phosphate + N(6)-([prokaryotic ubiquitin-like protein]-gamma-L-glutamyl)-[protein]-L-lysine.</text>
        <dbReference type="EC" id="6.3.1.19"/>
    </reaction>
</comment>
<dbReference type="Proteomes" id="UP000198727">
    <property type="component" value="Unassembled WGS sequence"/>
</dbReference>
<dbReference type="PANTHER" id="PTHR42307:SF3">
    <property type="entry name" value="PUP--PROTEIN LIGASE"/>
    <property type="match status" value="1"/>
</dbReference>
<keyword evidence="5 7" id="KW-0067">ATP-binding</keyword>
<dbReference type="PIRSF" id="PIRSF018077">
    <property type="entry name" value="UCP018077"/>
    <property type="match status" value="1"/>
</dbReference>
<reference evidence="11" key="1">
    <citation type="submission" date="2016-10" db="EMBL/GenBank/DDBJ databases">
        <authorList>
            <person name="Varghese N."/>
            <person name="Submissions S."/>
        </authorList>
    </citation>
    <scope>NUCLEOTIDE SEQUENCE [LARGE SCALE GENOMIC DNA]</scope>
    <source>
        <strain evidence="11">CGMCC 4.5579</strain>
    </source>
</reference>
<dbReference type="PANTHER" id="PTHR42307">
    <property type="entry name" value="PUP DEAMIDASE/DEPUPYLASE"/>
    <property type="match status" value="1"/>
</dbReference>
<keyword evidence="6 7" id="KW-0460">Magnesium</keyword>
<proteinExistence type="inferred from homology"/>
<comment type="similarity">
    <text evidence="7">Belongs to the Pup ligase/Pup deamidase family. Pup-conjugating enzyme subfamily.</text>
</comment>
<dbReference type="GO" id="GO:0000287">
    <property type="term" value="F:magnesium ion binding"/>
    <property type="evidence" value="ECO:0007669"/>
    <property type="project" value="UniProtKB-UniRule"/>
</dbReference>
<protein>
    <recommendedName>
        <fullName evidence="7 8">Pup--protein ligase</fullName>
        <ecNumber evidence="7 8">6.3.1.19</ecNumber>
    </recommendedName>
    <alternativeName>
        <fullName evidence="7">Proteasome accessory factor A</fullName>
    </alternativeName>
    <alternativeName>
        <fullName evidence="7">Pup-conjugating enzyme</fullName>
    </alternativeName>
</protein>
<evidence type="ECO:0000256" key="9">
    <source>
        <dbReference type="PIRSR" id="PIRSR018077-1"/>
    </source>
</evidence>
<comment type="pathway">
    <text evidence="7">Protein degradation; proteasomal Pup-dependent pathway.</text>
</comment>
<dbReference type="InterPro" id="IPR004347">
    <property type="entry name" value="Pup_ligase/deamidase"/>
</dbReference>
<evidence type="ECO:0000256" key="4">
    <source>
        <dbReference type="ARBA" id="ARBA00022786"/>
    </source>
</evidence>
<dbReference type="NCBIfam" id="TIGR03686">
    <property type="entry name" value="pupylate_PafA"/>
    <property type="match status" value="1"/>
</dbReference>